<gene>
    <name evidence="8" type="ORF">LTR97_011850</name>
</gene>
<feature type="transmembrane region" description="Helical" evidence="6">
    <location>
        <begin position="139"/>
        <end position="159"/>
    </location>
</feature>
<dbReference type="EMBL" id="JAVRQU010000022">
    <property type="protein sequence ID" value="KAK5691198.1"/>
    <property type="molecule type" value="Genomic_DNA"/>
</dbReference>
<feature type="compositionally biased region" description="Basic and acidic residues" evidence="5">
    <location>
        <begin position="374"/>
        <end position="389"/>
    </location>
</feature>
<dbReference type="GO" id="GO:0016491">
    <property type="term" value="F:oxidoreductase activity"/>
    <property type="evidence" value="ECO:0007669"/>
    <property type="project" value="InterPro"/>
</dbReference>
<name>A0AAN7VLA5_9PEZI</name>
<evidence type="ECO:0000256" key="6">
    <source>
        <dbReference type="SAM" id="Phobius"/>
    </source>
</evidence>
<evidence type="ECO:0000256" key="2">
    <source>
        <dbReference type="ARBA" id="ARBA00022692"/>
    </source>
</evidence>
<feature type="transmembrane region" description="Helical" evidence="6">
    <location>
        <begin position="94"/>
        <end position="118"/>
    </location>
</feature>
<dbReference type="AlphaFoldDB" id="A0AAN7VLA5"/>
<reference evidence="8" key="1">
    <citation type="submission" date="2023-08" db="EMBL/GenBank/DDBJ databases">
        <title>Black Yeasts Isolated from many extreme environments.</title>
        <authorList>
            <person name="Coleine C."/>
            <person name="Stajich J.E."/>
            <person name="Selbmann L."/>
        </authorList>
    </citation>
    <scope>NUCLEOTIDE SEQUENCE</scope>
    <source>
        <strain evidence="8">CCFEE 5810</strain>
    </source>
</reference>
<evidence type="ECO:0000256" key="3">
    <source>
        <dbReference type="ARBA" id="ARBA00022989"/>
    </source>
</evidence>
<organism evidence="8 9">
    <name type="scientific">Elasticomyces elasticus</name>
    <dbReference type="NCBI Taxonomy" id="574655"/>
    <lineage>
        <taxon>Eukaryota</taxon>
        <taxon>Fungi</taxon>
        <taxon>Dikarya</taxon>
        <taxon>Ascomycota</taxon>
        <taxon>Pezizomycotina</taxon>
        <taxon>Dothideomycetes</taxon>
        <taxon>Dothideomycetidae</taxon>
        <taxon>Mycosphaerellales</taxon>
        <taxon>Teratosphaeriaceae</taxon>
        <taxon>Elasticomyces</taxon>
    </lineage>
</organism>
<dbReference type="PANTHER" id="PTHR11863">
    <property type="entry name" value="STEROL DESATURASE"/>
    <property type="match status" value="1"/>
</dbReference>
<comment type="caution">
    <text evidence="8">The sequence shown here is derived from an EMBL/GenBank/DDBJ whole genome shotgun (WGS) entry which is preliminary data.</text>
</comment>
<feature type="compositionally biased region" description="Polar residues" evidence="5">
    <location>
        <begin position="361"/>
        <end position="371"/>
    </location>
</feature>
<dbReference type="GO" id="GO:0008610">
    <property type="term" value="P:lipid biosynthetic process"/>
    <property type="evidence" value="ECO:0007669"/>
    <property type="project" value="InterPro"/>
</dbReference>
<keyword evidence="2 6" id="KW-0812">Transmembrane</keyword>
<dbReference type="GO" id="GO:0016020">
    <property type="term" value="C:membrane"/>
    <property type="evidence" value="ECO:0007669"/>
    <property type="project" value="UniProtKB-SubCell"/>
</dbReference>
<dbReference type="InterPro" id="IPR006694">
    <property type="entry name" value="Fatty_acid_hydroxylase"/>
</dbReference>
<evidence type="ECO:0000313" key="8">
    <source>
        <dbReference type="EMBL" id="KAK5691198.1"/>
    </source>
</evidence>
<dbReference type="Proteomes" id="UP001310594">
    <property type="component" value="Unassembled WGS sequence"/>
</dbReference>
<keyword evidence="4 6" id="KW-0472">Membrane</keyword>
<feature type="domain" description="Fatty acid hydroxylase" evidence="7">
    <location>
        <begin position="192"/>
        <end position="328"/>
    </location>
</feature>
<dbReference type="GO" id="GO:0005506">
    <property type="term" value="F:iron ion binding"/>
    <property type="evidence" value="ECO:0007669"/>
    <property type="project" value="InterPro"/>
</dbReference>
<sequence length="440" mass="48636">MAVLEQWLRDKVSRRPRIGENESYSLAKTPSQVYGLLVSKVTGFVALPLPLLSFLAIPFVGGSSTTFNLLVFYLTWTALTVSHDPLTIELGGTLLVRLVCFVLPALATLAFDCGLPKFSNGIKARGSQQSPLNLGRAKLLEVVVVAIFNVSLAVAMQAGCEYVATEVLHVRSLLRITAAVPLPWTIAKDIIKGLLVRGTLRYVIHRYLLHASPSWLRMWHLRWQHSVRQPFSLVAAYDHPIDHLLGQWLPAFLPACIFRFHVLEWHLLLVIVSLEELFVYSGYAVLPSGIVLPGMARRIEAHFDSVNSNDQRVGNYGHLGVLDFICGSACKGEANVRDDIRSEAAQHSLQQRVDDAVQSALTGMQGQQQRSFRSKTDRPDVDGPTKDAHATVATAGQERTAGDDEEVAADETHETADEGQEGPALQRELRRGDRRKARKA</sequence>
<accession>A0AAN7VLA5</accession>
<keyword evidence="3 6" id="KW-1133">Transmembrane helix</keyword>
<evidence type="ECO:0000313" key="9">
    <source>
        <dbReference type="Proteomes" id="UP001310594"/>
    </source>
</evidence>
<evidence type="ECO:0000259" key="7">
    <source>
        <dbReference type="Pfam" id="PF04116"/>
    </source>
</evidence>
<evidence type="ECO:0000256" key="1">
    <source>
        <dbReference type="ARBA" id="ARBA00004370"/>
    </source>
</evidence>
<dbReference type="Pfam" id="PF04116">
    <property type="entry name" value="FA_hydroxylase"/>
    <property type="match status" value="1"/>
</dbReference>
<evidence type="ECO:0000256" key="4">
    <source>
        <dbReference type="ARBA" id="ARBA00023136"/>
    </source>
</evidence>
<evidence type="ECO:0000256" key="5">
    <source>
        <dbReference type="SAM" id="MobiDB-lite"/>
    </source>
</evidence>
<proteinExistence type="predicted"/>
<feature type="region of interest" description="Disordered" evidence="5">
    <location>
        <begin position="361"/>
        <end position="440"/>
    </location>
</feature>
<comment type="subcellular location">
    <subcellularLocation>
        <location evidence="1">Membrane</location>
    </subcellularLocation>
</comment>
<protein>
    <recommendedName>
        <fullName evidence="7">Fatty acid hydroxylase domain-containing protein</fullName>
    </recommendedName>
</protein>
<feature type="transmembrane region" description="Helical" evidence="6">
    <location>
        <begin position="49"/>
        <end position="74"/>
    </location>
</feature>
<dbReference type="InterPro" id="IPR050307">
    <property type="entry name" value="Sterol_Desaturase_Related"/>
</dbReference>